<evidence type="ECO:0000313" key="7">
    <source>
        <dbReference type="EMBL" id="WFD25591.1"/>
    </source>
</evidence>
<feature type="region of interest" description="Disordered" evidence="6">
    <location>
        <begin position="223"/>
        <end position="247"/>
    </location>
</feature>
<keyword evidence="8" id="KW-1185">Reference proteome</keyword>
<dbReference type="Proteomes" id="UP001213623">
    <property type="component" value="Chromosome 1"/>
</dbReference>
<evidence type="ECO:0000256" key="3">
    <source>
        <dbReference type="ARBA" id="ARBA00022517"/>
    </source>
</evidence>
<accession>A0AAF0EMS0</accession>
<name>A0AAF0EMS0_9BASI</name>
<dbReference type="GO" id="GO:0042254">
    <property type="term" value="P:ribosome biogenesis"/>
    <property type="evidence" value="ECO:0007669"/>
    <property type="project" value="UniProtKB-KW"/>
</dbReference>
<feature type="region of interest" description="Disordered" evidence="6">
    <location>
        <begin position="277"/>
        <end position="296"/>
    </location>
</feature>
<comment type="function">
    <text evidence="5">Involved in ribosomal large subunit assembly.</text>
</comment>
<gene>
    <name evidence="7" type="primary">RRS1</name>
    <name evidence="7" type="ORF">MNAN1_000554</name>
</gene>
<dbReference type="Pfam" id="PF04939">
    <property type="entry name" value="RRS1"/>
    <property type="match status" value="1"/>
</dbReference>
<keyword evidence="3 5" id="KW-0690">Ribosome biogenesis</keyword>
<evidence type="ECO:0000256" key="2">
    <source>
        <dbReference type="ARBA" id="ARBA00010077"/>
    </source>
</evidence>
<dbReference type="InterPro" id="IPR007023">
    <property type="entry name" value="Ribosom_reg"/>
</dbReference>
<evidence type="ECO:0000256" key="1">
    <source>
        <dbReference type="ARBA" id="ARBA00004123"/>
    </source>
</evidence>
<evidence type="ECO:0000313" key="8">
    <source>
        <dbReference type="Proteomes" id="UP001213623"/>
    </source>
</evidence>
<feature type="compositionally biased region" description="Polar residues" evidence="6">
    <location>
        <begin position="175"/>
        <end position="187"/>
    </location>
</feature>
<comment type="similarity">
    <text evidence="2 5">Belongs to the RRS1 family.</text>
</comment>
<evidence type="ECO:0000256" key="5">
    <source>
        <dbReference type="RuleBase" id="RU364132"/>
    </source>
</evidence>
<feature type="compositionally biased region" description="Basic and acidic residues" evidence="6">
    <location>
        <begin position="152"/>
        <end position="174"/>
    </location>
</feature>
<evidence type="ECO:0000256" key="6">
    <source>
        <dbReference type="SAM" id="MobiDB-lite"/>
    </source>
</evidence>
<dbReference type="GO" id="GO:0005634">
    <property type="term" value="C:nucleus"/>
    <property type="evidence" value="ECO:0007669"/>
    <property type="project" value="UniProtKB-SubCell"/>
</dbReference>
<evidence type="ECO:0000256" key="4">
    <source>
        <dbReference type="ARBA" id="ARBA00023242"/>
    </source>
</evidence>
<feature type="compositionally biased region" description="Basic and acidic residues" evidence="6">
    <location>
        <begin position="223"/>
        <end position="234"/>
    </location>
</feature>
<feature type="compositionally biased region" description="Low complexity" evidence="6">
    <location>
        <begin position="285"/>
        <end position="296"/>
    </location>
</feature>
<proteinExistence type="inferred from homology"/>
<sequence length="296" mass="33017">MAAAVSTAVDQGDTPLQLDLGLLASFDYNPLSARAFKKDPEALLCARTRNATQHLVNALFQRPIERHATYGPLASLPAFETELPREKAVPKPKPLTRWEKFAKAKGITKRKKDKMIFDEERQEWVPRWGYQGANKKLEDQWLVEVPMNADEDYRPDKAAAKERKARKAKNEAQHQRNLARNASTPSAPRSELGSGVAPSRARRRAELEADLLRARGSTASLGRFDKSLEGEAKPRGVKRTFQPNEIDAGQERAAHLELLAKMGKGDATMNLRKAIKYASKSQGSKALAQKAAQRRK</sequence>
<dbReference type="EMBL" id="CP119892">
    <property type="protein sequence ID" value="WFD25591.1"/>
    <property type="molecule type" value="Genomic_DNA"/>
</dbReference>
<protein>
    <recommendedName>
        <fullName evidence="5">Ribosome biogenesis regulatory protein</fullName>
    </recommendedName>
</protein>
<organism evidence="7 8">
    <name type="scientific">Malassezia nana</name>
    <dbReference type="NCBI Taxonomy" id="180528"/>
    <lineage>
        <taxon>Eukaryota</taxon>
        <taxon>Fungi</taxon>
        <taxon>Dikarya</taxon>
        <taxon>Basidiomycota</taxon>
        <taxon>Ustilaginomycotina</taxon>
        <taxon>Malasseziomycetes</taxon>
        <taxon>Malasseziales</taxon>
        <taxon>Malasseziaceae</taxon>
        <taxon>Malassezia</taxon>
    </lineage>
</organism>
<keyword evidence="4 5" id="KW-0539">Nucleus</keyword>
<feature type="region of interest" description="Disordered" evidence="6">
    <location>
        <begin position="152"/>
        <end position="209"/>
    </location>
</feature>
<reference evidence="7" key="1">
    <citation type="submission" date="2023-03" db="EMBL/GenBank/DDBJ databases">
        <title>Mating type loci evolution in Malassezia.</title>
        <authorList>
            <person name="Coelho M.A."/>
        </authorList>
    </citation>
    <scope>NUCLEOTIDE SEQUENCE</scope>
    <source>
        <strain evidence="7">CBS 9557</strain>
    </source>
</reference>
<dbReference type="AlphaFoldDB" id="A0AAF0EMS0"/>
<comment type="subcellular location">
    <subcellularLocation>
        <location evidence="1 5">Nucleus</location>
    </subcellularLocation>
</comment>